<keyword evidence="4" id="KW-1185">Reference proteome</keyword>
<evidence type="ECO:0000256" key="1">
    <source>
        <dbReference type="SAM" id="Phobius"/>
    </source>
</evidence>
<feature type="chain" id="PRO_5004027023" evidence="2">
    <location>
        <begin position="20"/>
        <end position="144"/>
    </location>
</feature>
<keyword evidence="1" id="KW-0812">Transmembrane</keyword>
<keyword evidence="1" id="KW-1133">Transmembrane helix</keyword>
<evidence type="ECO:0000313" key="3">
    <source>
        <dbReference type="EMBL" id="EMD89219.1"/>
    </source>
</evidence>
<accession>M2TRS4</accession>
<sequence length="144" mass="15907">MLLQLLLVALVCCPISAYASPISPVFQRRRPLESSPVESQHSLSVEAIIGIAAIAVAVLGIALPLIWPSVRSWPCRLRFRLSAASYNYNMLFLNRLPRCAIPSPPPVTSHASDRAAAAAIPRSQRARFDHSEQHRELMRRALTS</sequence>
<reference evidence="4" key="2">
    <citation type="journal article" date="2013" name="PLoS Genet.">
        <title>Comparative genome structure, secondary metabolite, and effector coding capacity across Cochliobolus pathogens.</title>
        <authorList>
            <person name="Condon B.J."/>
            <person name="Leng Y."/>
            <person name="Wu D."/>
            <person name="Bushley K.E."/>
            <person name="Ohm R.A."/>
            <person name="Otillar R."/>
            <person name="Martin J."/>
            <person name="Schackwitz W."/>
            <person name="Grimwood J."/>
            <person name="MohdZainudin N."/>
            <person name="Xue C."/>
            <person name="Wang R."/>
            <person name="Manning V.A."/>
            <person name="Dhillon B."/>
            <person name="Tu Z.J."/>
            <person name="Steffenson B.J."/>
            <person name="Salamov A."/>
            <person name="Sun H."/>
            <person name="Lowry S."/>
            <person name="LaButti K."/>
            <person name="Han J."/>
            <person name="Copeland A."/>
            <person name="Lindquist E."/>
            <person name="Barry K."/>
            <person name="Schmutz J."/>
            <person name="Baker S.E."/>
            <person name="Ciuffetti L.M."/>
            <person name="Grigoriev I.V."/>
            <person name="Zhong S."/>
            <person name="Turgeon B.G."/>
        </authorList>
    </citation>
    <scope>NUCLEOTIDE SEQUENCE [LARGE SCALE GENOMIC DNA]</scope>
    <source>
        <strain evidence="4">C5 / ATCC 48332 / race O</strain>
    </source>
</reference>
<dbReference type="Proteomes" id="UP000016936">
    <property type="component" value="Unassembled WGS sequence"/>
</dbReference>
<proteinExistence type="predicted"/>
<keyword evidence="2" id="KW-0732">Signal</keyword>
<reference evidence="3 4" key="1">
    <citation type="journal article" date="2012" name="PLoS Pathog.">
        <title>Diverse lifestyles and strategies of plant pathogenesis encoded in the genomes of eighteen Dothideomycetes fungi.</title>
        <authorList>
            <person name="Ohm R.A."/>
            <person name="Feau N."/>
            <person name="Henrissat B."/>
            <person name="Schoch C.L."/>
            <person name="Horwitz B.A."/>
            <person name="Barry K.W."/>
            <person name="Condon B.J."/>
            <person name="Copeland A.C."/>
            <person name="Dhillon B."/>
            <person name="Glaser F."/>
            <person name="Hesse C.N."/>
            <person name="Kosti I."/>
            <person name="LaButti K."/>
            <person name="Lindquist E.A."/>
            <person name="Lucas S."/>
            <person name="Salamov A.A."/>
            <person name="Bradshaw R.E."/>
            <person name="Ciuffetti L."/>
            <person name="Hamelin R.C."/>
            <person name="Kema G.H.J."/>
            <person name="Lawrence C."/>
            <person name="Scott J.A."/>
            <person name="Spatafora J.W."/>
            <person name="Turgeon B.G."/>
            <person name="de Wit P.J.G.M."/>
            <person name="Zhong S."/>
            <person name="Goodwin S.B."/>
            <person name="Grigoriev I.V."/>
        </authorList>
    </citation>
    <scope>NUCLEOTIDE SEQUENCE [LARGE SCALE GENOMIC DNA]</scope>
    <source>
        <strain evidence="4">C5 / ATCC 48332 / race O</strain>
    </source>
</reference>
<dbReference type="AlphaFoldDB" id="M2TRS4"/>
<name>M2TRS4_COCH5</name>
<protein>
    <submittedName>
        <fullName evidence="3">Uncharacterized protein</fullName>
    </submittedName>
</protein>
<gene>
    <name evidence="3" type="ORF">COCHEDRAFT_1107707</name>
</gene>
<dbReference type="OrthoDB" id="3695494at2759"/>
<keyword evidence="1" id="KW-0472">Membrane</keyword>
<dbReference type="OMA" id="QHRELMR"/>
<feature type="signal peptide" evidence="2">
    <location>
        <begin position="1"/>
        <end position="19"/>
    </location>
</feature>
<organism evidence="3 4">
    <name type="scientific">Cochliobolus heterostrophus (strain C5 / ATCC 48332 / race O)</name>
    <name type="common">Southern corn leaf blight fungus</name>
    <name type="synonym">Bipolaris maydis</name>
    <dbReference type="NCBI Taxonomy" id="701091"/>
    <lineage>
        <taxon>Eukaryota</taxon>
        <taxon>Fungi</taxon>
        <taxon>Dikarya</taxon>
        <taxon>Ascomycota</taxon>
        <taxon>Pezizomycotina</taxon>
        <taxon>Dothideomycetes</taxon>
        <taxon>Pleosporomycetidae</taxon>
        <taxon>Pleosporales</taxon>
        <taxon>Pleosporineae</taxon>
        <taxon>Pleosporaceae</taxon>
        <taxon>Bipolaris</taxon>
    </lineage>
</organism>
<evidence type="ECO:0000256" key="2">
    <source>
        <dbReference type="SAM" id="SignalP"/>
    </source>
</evidence>
<dbReference type="HOGENOM" id="CLU_1796290_0_0_1"/>
<feature type="transmembrane region" description="Helical" evidence="1">
    <location>
        <begin position="43"/>
        <end position="67"/>
    </location>
</feature>
<dbReference type="EMBL" id="KB445579">
    <property type="protein sequence ID" value="EMD89219.1"/>
    <property type="molecule type" value="Genomic_DNA"/>
</dbReference>
<evidence type="ECO:0000313" key="4">
    <source>
        <dbReference type="Proteomes" id="UP000016936"/>
    </source>
</evidence>